<protein>
    <submittedName>
        <fullName evidence="4">Enoyl-CoA hydratase/carnithine racemase</fullName>
    </submittedName>
</protein>
<dbReference type="Proteomes" id="UP000198694">
    <property type="component" value="Unassembled WGS sequence"/>
</dbReference>
<dbReference type="SUPFAM" id="SSF52096">
    <property type="entry name" value="ClpP/crotonase"/>
    <property type="match status" value="1"/>
</dbReference>
<dbReference type="RefSeq" id="WP_093210514.1">
    <property type="nucleotide sequence ID" value="NZ_FNFL01000001.1"/>
</dbReference>
<dbReference type="EMBL" id="FNFL01000001">
    <property type="protein sequence ID" value="SDJ69927.1"/>
    <property type="molecule type" value="Genomic_DNA"/>
</dbReference>
<comment type="similarity">
    <text evidence="1 3">Belongs to the enoyl-CoA hydratase/isomerase family.</text>
</comment>
<proteinExistence type="inferred from homology"/>
<organism evidence="4 5">
    <name type="scientific">Sediminibacillus albus</name>
    <dbReference type="NCBI Taxonomy" id="407036"/>
    <lineage>
        <taxon>Bacteria</taxon>
        <taxon>Bacillati</taxon>
        <taxon>Bacillota</taxon>
        <taxon>Bacilli</taxon>
        <taxon>Bacillales</taxon>
        <taxon>Bacillaceae</taxon>
        <taxon>Sediminibacillus</taxon>
    </lineage>
</organism>
<reference evidence="4 5" key="1">
    <citation type="submission" date="2016-10" db="EMBL/GenBank/DDBJ databases">
        <authorList>
            <person name="de Groot N.N."/>
        </authorList>
    </citation>
    <scope>NUCLEOTIDE SEQUENCE [LARGE SCALE GENOMIC DNA]</scope>
    <source>
        <strain evidence="4 5">CGMCC 1.6502</strain>
    </source>
</reference>
<keyword evidence="5" id="KW-1185">Reference proteome</keyword>
<dbReference type="FunFam" id="1.10.12.10:FF:000001">
    <property type="entry name" value="Probable enoyl-CoA hydratase, mitochondrial"/>
    <property type="match status" value="1"/>
</dbReference>
<name>A0A1G8VVU9_9BACI</name>
<dbReference type="InterPro" id="IPR018376">
    <property type="entry name" value="Enoyl-CoA_hyd/isom_CS"/>
</dbReference>
<dbReference type="InterPro" id="IPR014748">
    <property type="entry name" value="Enoyl-CoA_hydra_C"/>
</dbReference>
<evidence type="ECO:0000256" key="2">
    <source>
        <dbReference type="ARBA" id="ARBA00023239"/>
    </source>
</evidence>
<dbReference type="PANTHER" id="PTHR11941:SF54">
    <property type="entry name" value="ENOYL-COA HYDRATASE, MITOCHONDRIAL"/>
    <property type="match status" value="1"/>
</dbReference>
<dbReference type="GO" id="GO:0006635">
    <property type="term" value="P:fatty acid beta-oxidation"/>
    <property type="evidence" value="ECO:0007669"/>
    <property type="project" value="TreeGrafter"/>
</dbReference>
<sequence>MTSLINYDKKSDHTAVIRLERPQAANALSLALLEELNATLQQISMDKTIRCLIITGAGDKNFCAGADLKERMTMTNQQVYKTVQYIGETINNIDRLPIPTIAMMNGSAYGGGLEIALACDIRMAAAHANMGLTETSLGIIPGAGGTQRLSRQVGLAKAKELIFTAQAITAAKAKQISLVEYCYPLEQLADKTEALAAMIGRNAPIALKQAKQAITQGYDVDIHSALKVEQHCYQQTIETEDRLEGLAAFKEKRPPHFIGK</sequence>
<evidence type="ECO:0000313" key="4">
    <source>
        <dbReference type="EMBL" id="SDJ69927.1"/>
    </source>
</evidence>
<dbReference type="GO" id="GO:0016836">
    <property type="term" value="F:hydro-lyase activity"/>
    <property type="evidence" value="ECO:0007669"/>
    <property type="project" value="UniProtKB-ARBA"/>
</dbReference>
<dbReference type="PANTHER" id="PTHR11941">
    <property type="entry name" value="ENOYL-COA HYDRATASE-RELATED"/>
    <property type="match status" value="1"/>
</dbReference>
<evidence type="ECO:0000256" key="3">
    <source>
        <dbReference type="RuleBase" id="RU003707"/>
    </source>
</evidence>
<dbReference type="Gene3D" id="3.90.226.10">
    <property type="entry name" value="2-enoyl-CoA Hydratase, Chain A, domain 1"/>
    <property type="match status" value="1"/>
</dbReference>
<gene>
    <name evidence="4" type="ORF">SAMN05216243_0382</name>
</gene>
<dbReference type="InterPro" id="IPR029045">
    <property type="entry name" value="ClpP/crotonase-like_dom_sf"/>
</dbReference>
<dbReference type="FunFam" id="3.90.226.10:FF:000009">
    <property type="entry name" value="Carnitinyl-CoA dehydratase"/>
    <property type="match status" value="1"/>
</dbReference>
<dbReference type="AlphaFoldDB" id="A0A1G8VVU9"/>
<evidence type="ECO:0000256" key="1">
    <source>
        <dbReference type="ARBA" id="ARBA00005254"/>
    </source>
</evidence>
<dbReference type="STRING" id="407036.SAMN05216243_0382"/>
<dbReference type="Pfam" id="PF00378">
    <property type="entry name" value="ECH_1"/>
    <property type="match status" value="1"/>
</dbReference>
<dbReference type="CDD" id="cd06558">
    <property type="entry name" value="crotonase-like"/>
    <property type="match status" value="1"/>
</dbReference>
<evidence type="ECO:0000313" key="5">
    <source>
        <dbReference type="Proteomes" id="UP000198694"/>
    </source>
</evidence>
<keyword evidence="2" id="KW-0456">Lyase</keyword>
<dbReference type="InterPro" id="IPR001753">
    <property type="entry name" value="Enoyl-CoA_hydra/iso"/>
</dbReference>
<dbReference type="PROSITE" id="PS00166">
    <property type="entry name" value="ENOYL_COA_HYDRATASE"/>
    <property type="match status" value="1"/>
</dbReference>
<accession>A0A1G8VVU9</accession>
<dbReference type="Gene3D" id="1.10.12.10">
    <property type="entry name" value="Lyase 2-enoyl-coa Hydratase, Chain A, domain 2"/>
    <property type="match status" value="1"/>
</dbReference>
<dbReference type="OrthoDB" id="9775794at2"/>